<reference evidence="3" key="2">
    <citation type="submission" date="2023-04" db="EMBL/GenBank/DDBJ databases">
        <authorList>
            <person name="Bruccoleri R.E."/>
            <person name="Oakeley E.J."/>
            <person name="Faust A.-M."/>
            <person name="Dessus-Babus S."/>
            <person name="Altorfer M."/>
            <person name="Burckhardt D."/>
            <person name="Oertli M."/>
            <person name="Naumann U."/>
            <person name="Petersen F."/>
            <person name="Wong J."/>
        </authorList>
    </citation>
    <scope>NUCLEOTIDE SEQUENCE</scope>
    <source>
        <strain evidence="3">GSM-AAB239-AS_SAM_17_03QT</strain>
        <tissue evidence="3">Leaf</tissue>
    </source>
</reference>
<dbReference type="PANTHER" id="PTHR47812">
    <property type="entry name" value="SMR (SMALL MUTS RELATED) DOMAIN-CONTAINING PROTEIN"/>
    <property type="match status" value="1"/>
</dbReference>
<name>A0AAX6HZN6_IRIPA</name>
<dbReference type="EMBL" id="JANAVB010005600">
    <property type="protein sequence ID" value="KAJ6845944.1"/>
    <property type="molecule type" value="Genomic_DNA"/>
</dbReference>
<sequence>MNRPRGPGWAALGRAQREKEGSCSQHEQQGAVPECDVDPYPSISKITSLGHTKSSRRNHVPGKSFSSVVFSSIEFPLLVGCKIQNDNSVSKRRDGQIIKEPAVTPVKMLQDIHTWADENLIDDILAAVKNDVDQASNILEAMVSPWSKLEEATPFVPGPSTVGQPCENNKCSTESYFTENKLSDGDVEVSKRMFFVPSEPEWEEDDIYIRQRKDALRMMRAASQHSRVASNAFLRGDHLSAHHYSLRSREEWMAAENLNTKAAEEILCIRNSDNDMSKIDLHGLHASEAVRALREHLRKIESLIVKRPSSSDELAKLQAGISRSSSCESIGGLLMNEKEKKEHLPQARPTVLHVITGKGNHSRGQAALPTAIRSFLIENGYRFDDAREGVITVRLKFRQKRS</sequence>
<proteinExistence type="predicted"/>
<evidence type="ECO:0000313" key="3">
    <source>
        <dbReference type="EMBL" id="KAJ6845944.1"/>
    </source>
</evidence>
<dbReference type="Pfam" id="PF08590">
    <property type="entry name" value="DUF1771"/>
    <property type="match status" value="1"/>
</dbReference>
<dbReference type="SMART" id="SM00463">
    <property type="entry name" value="SMR"/>
    <property type="match status" value="1"/>
</dbReference>
<reference evidence="3" key="1">
    <citation type="journal article" date="2023" name="GigaByte">
        <title>Genome assembly of the bearded iris, Iris pallida Lam.</title>
        <authorList>
            <person name="Bruccoleri R.E."/>
            <person name="Oakeley E.J."/>
            <person name="Faust A.M.E."/>
            <person name="Altorfer M."/>
            <person name="Dessus-Babus S."/>
            <person name="Burckhardt D."/>
            <person name="Oertli M."/>
            <person name="Naumann U."/>
            <person name="Petersen F."/>
            <person name="Wong J."/>
        </authorList>
    </citation>
    <scope>NUCLEOTIDE SEQUENCE</scope>
    <source>
        <strain evidence="3">GSM-AAB239-AS_SAM_17_03QT</strain>
    </source>
</reference>
<gene>
    <name evidence="3" type="ORF">M6B38_280020</name>
</gene>
<dbReference type="InterPro" id="IPR013899">
    <property type="entry name" value="DUF1771"/>
</dbReference>
<dbReference type="SUPFAM" id="SSF160443">
    <property type="entry name" value="SMR domain-like"/>
    <property type="match status" value="1"/>
</dbReference>
<organism evidence="3 4">
    <name type="scientific">Iris pallida</name>
    <name type="common">Sweet iris</name>
    <dbReference type="NCBI Taxonomy" id="29817"/>
    <lineage>
        <taxon>Eukaryota</taxon>
        <taxon>Viridiplantae</taxon>
        <taxon>Streptophyta</taxon>
        <taxon>Embryophyta</taxon>
        <taxon>Tracheophyta</taxon>
        <taxon>Spermatophyta</taxon>
        <taxon>Magnoliopsida</taxon>
        <taxon>Liliopsida</taxon>
        <taxon>Asparagales</taxon>
        <taxon>Iridaceae</taxon>
        <taxon>Iridoideae</taxon>
        <taxon>Irideae</taxon>
        <taxon>Iris</taxon>
    </lineage>
</organism>
<keyword evidence="4" id="KW-1185">Reference proteome</keyword>
<dbReference type="PROSITE" id="PS50828">
    <property type="entry name" value="SMR"/>
    <property type="match status" value="1"/>
</dbReference>
<feature type="region of interest" description="Disordered" evidence="1">
    <location>
        <begin position="1"/>
        <end position="37"/>
    </location>
</feature>
<feature type="domain" description="Smr" evidence="2">
    <location>
        <begin position="279"/>
        <end position="396"/>
    </location>
</feature>
<dbReference type="AlphaFoldDB" id="A0AAX6HZN6"/>
<evidence type="ECO:0000256" key="1">
    <source>
        <dbReference type="SAM" id="MobiDB-lite"/>
    </source>
</evidence>
<dbReference type="Gene3D" id="3.30.1370.110">
    <property type="match status" value="1"/>
</dbReference>
<accession>A0AAX6HZN6</accession>
<dbReference type="PANTHER" id="PTHR47812:SF2">
    <property type="entry name" value="SMR (SMALL MUTS RELATED) DOMAIN-CONTAINING PROTEIN"/>
    <property type="match status" value="1"/>
</dbReference>
<protein>
    <recommendedName>
        <fullName evidence="2">Smr domain-containing protein</fullName>
    </recommendedName>
</protein>
<evidence type="ECO:0000259" key="2">
    <source>
        <dbReference type="PROSITE" id="PS50828"/>
    </source>
</evidence>
<evidence type="ECO:0000313" key="4">
    <source>
        <dbReference type="Proteomes" id="UP001140949"/>
    </source>
</evidence>
<dbReference type="SMART" id="SM01162">
    <property type="entry name" value="DUF1771"/>
    <property type="match status" value="1"/>
</dbReference>
<dbReference type="InterPro" id="IPR002625">
    <property type="entry name" value="Smr_dom"/>
</dbReference>
<dbReference type="InterPro" id="IPR036063">
    <property type="entry name" value="Smr_dom_sf"/>
</dbReference>
<comment type="caution">
    <text evidence="3">The sequence shown here is derived from an EMBL/GenBank/DDBJ whole genome shotgun (WGS) entry which is preliminary data.</text>
</comment>
<dbReference type="Proteomes" id="UP001140949">
    <property type="component" value="Unassembled WGS sequence"/>
</dbReference>